<reference evidence="1 2" key="1">
    <citation type="submission" date="2019-05" db="EMBL/GenBank/DDBJ databases">
        <title>Another draft genome of Portunus trituberculatus and its Hox gene families provides insights of decapod evolution.</title>
        <authorList>
            <person name="Jeong J.-H."/>
            <person name="Song I."/>
            <person name="Kim S."/>
            <person name="Choi T."/>
            <person name="Kim D."/>
            <person name="Ryu S."/>
            <person name="Kim W."/>
        </authorList>
    </citation>
    <scope>NUCLEOTIDE SEQUENCE [LARGE SCALE GENOMIC DNA]</scope>
    <source>
        <tissue evidence="1">Muscle</tissue>
    </source>
</reference>
<keyword evidence="2" id="KW-1185">Reference proteome</keyword>
<accession>A0A5B7E4F4</accession>
<sequence length="127" mass="13401">MFTSLACPEPVCRRGTVEPCVLWGSRGLQAESCPRSECRFGFLTLGNGFLATSGAIIHGPAEVYIKTGSTLVLTCSAAIHANAITKLRLSFREFKAAPVLVLLCLATAPASLLPSSSLSGIRQPHLT</sequence>
<proteinExistence type="predicted"/>
<organism evidence="1 2">
    <name type="scientific">Portunus trituberculatus</name>
    <name type="common">Swimming crab</name>
    <name type="synonym">Neptunus trituberculatus</name>
    <dbReference type="NCBI Taxonomy" id="210409"/>
    <lineage>
        <taxon>Eukaryota</taxon>
        <taxon>Metazoa</taxon>
        <taxon>Ecdysozoa</taxon>
        <taxon>Arthropoda</taxon>
        <taxon>Crustacea</taxon>
        <taxon>Multicrustacea</taxon>
        <taxon>Malacostraca</taxon>
        <taxon>Eumalacostraca</taxon>
        <taxon>Eucarida</taxon>
        <taxon>Decapoda</taxon>
        <taxon>Pleocyemata</taxon>
        <taxon>Brachyura</taxon>
        <taxon>Eubrachyura</taxon>
        <taxon>Portunoidea</taxon>
        <taxon>Portunidae</taxon>
        <taxon>Portuninae</taxon>
        <taxon>Portunus</taxon>
    </lineage>
</organism>
<gene>
    <name evidence="1" type="ORF">E2C01_021500</name>
</gene>
<dbReference type="EMBL" id="VSRR010001889">
    <property type="protein sequence ID" value="MPC28299.1"/>
    <property type="molecule type" value="Genomic_DNA"/>
</dbReference>
<comment type="caution">
    <text evidence="1">The sequence shown here is derived from an EMBL/GenBank/DDBJ whole genome shotgun (WGS) entry which is preliminary data.</text>
</comment>
<name>A0A5B7E4F4_PORTR</name>
<dbReference type="Proteomes" id="UP000324222">
    <property type="component" value="Unassembled WGS sequence"/>
</dbReference>
<evidence type="ECO:0000313" key="1">
    <source>
        <dbReference type="EMBL" id="MPC28299.1"/>
    </source>
</evidence>
<evidence type="ECO:0000313" key="2">
    <source>
        <dbReference type="Proteomes" id="UP000324222"/>
    </source>
</evidence>
<protein>
    <submittedName>
        <fullName evidence="1">Uncharacterized protein</fullName>
    </submittedName>
</protein>
<dbReference type="AlphaFoldDB" id="A0A5B7E4F4"/>